<keyword evidence="4" id="KW-0547">Nucleotide-binding</keyword>
<reference evidence="10 11" key="1">
    <citation type="submission" date="2021-09" db="EMBL/GenBank/DDBJ databases">
        <title>Genomic insights and catalytic innovation underlie evolution of tropane alkaloids biosynthesis.</title>
        <authorList>
            <person name="Wang Y.-J."/>
            <person name="Tian T."/>
            <person name="Huang J.-P."/>
            <person name="Huang S.-X."/>
        </authorList>
    </citation>
    <scope>NUCLEOTIDE SEQUENCE [LARGE SCALE GENOMIC DNA]</scope>
    <source>
        <strain evidence="10">KIB-2018</strain>
        <tissue evidence="10">Leaf</tissue>
    </source>
</reference>
<evidence type="ECO:0000256" key="8">
    <source>
        <dbReference type="ARBA" id="ARBA00048679"/>
    </source>
</evidence>
<evidence type="ECO:0000256" key="3">
    <source>
        <dbReference type="ARBA" id="ARBA00022679"/>
    </source>
</evidence>
<dbReference type="PROSITE" id="PS00108">
    <property type="entry name" value="PROTEIN_KINASE_ST"/>
    <property type="match status" value="1"/>
</dbReference>
<organism evidence="10 11">
    <name type="scientific">Erythroxylum novogranatense</name>
    <dbReference type="NCBI Taxonomy" id="1862640"/>
    <lineage>
        <taxon>Eukaryota</taxon>
        <taxon>Viridiplantae</taxon>
        <taxon>Streptophyta</taxon>
        <taxon>Embryophyta</taxon>
        <taxon>Tracheophyta</taxon>
        <taxon>Spermatophyta</taxon>
        <taxon>Magnoliopsida</taxon>
        <taxon>eudicotyledons</taxon>
        <taxon>Gunneridae</taxon>
        <taxon>Pentapetalae</taxon>
        <taxon>rosids</taxon>
        <taxon>fabids</taxon>
        <taxon>Malpighiales</taxon>
        <taxon>Erythroxylaceae</taxon>
        <taxon>Erythroxylum</taxon>
    </lineage>
</organism>
<dbReference type="EC" id="2.7.11.1" evidence="1"/>
<accession>A0AAV8UDH9</accession>
<dbReference type="InterPro" id="IPR008271">
    <property type="entry name" value="Ser/Thr_kinase_AS"/>
</dbReference>
<evidence type="ECO:0000259" key="9">
    <source>
        <dbReference type="PROSITE" id="PS50011"/>
    </source>
</evidence>
<gene>
    <name evidence="10" type="ORF">K2173_025286</name>
</gene>
<dbReference type="InterPro" id="IPR050588">
    <property type="entry name" value="WNK_Ser-Thr_kinase"/>
</dbReference>
<feature type="domain" description="Protein kinase" evidence="9">
    <location>
        <begin position="1"/>
        <end position="183"/>
    </location>
</feature>
<dbReference type="EMBL" id="JAIWQS010000008">
    <property type="protein sequence ID" value="KAJ8900509.1"/>
    <property type="molecule type" value="Genomic_DNA"/>
</dbReference>
<keyword evidence="3" id="KW-0808">Transferase</keyword>
<dbReference type="Gene3D" id="3.10.20.90">
    <property type="entry name" value="Phosphatidylinositol 3-kinase Catalytic Subunit, Chain A, domain 1"/>
    <property type="match status" value="1"/>
</dbReference>
<keyword evidence="2" id="KW-0723">Serine/threonine-protein kinase</keyword>
<keyword evidence="11" id="KW-1185">Reference proteome</keyword>
<evidence type="ECO:0000313" key="10">
    <source>
        <dbReference type="EMBL" id="KAJ8900509.1"/>
    </source>
</evidence>
<dbReference type="PANTHER" id="PTHR13902">
    <property type="entry name" value="SERINE/THREONINE-PROTEIN KINASE WNK WITH NO LYSINE -RELATED"/>
    <property type="match status" value="1"/>
</dbReference>
<protein>
    <recommendedName>
        <fullName evidence="1">non-specific serine/threonine protein kinase</fullName>
        <ecNumber evidence="1">2.7.11.1</ecNumber>
    </recommendedName>
</protein>
<evidence type="ECO:0000313" key="11">
    <source>
        <dbReference type="Proteomes" id="UP001159364"/>
    </source>
</evidence>
<evidence type="ECO:0000256" key="5">
    <source>
        <dbReference type="ARBA" id="ARBA00022777"/>
    </source>
</evidence>
<proteinExistence type="predicted"/>
<name>A0AAV8UDH9_9ROSI</name>
<dbReference type="Pfam" id="PF00069">
    <property type="entry name" value="Pkinase"/>
    <property type="match status" value="1"/>
</dbReference>
<dbReference type="InterPro" id="IPR011009">
    <property type="entry name" value="Kinase-like_dom_sf"/>
</dbReference>
<comment type="catalytic activity">
    <reaction evidence="8">
        <text>L-seryl-[protein] + ATP = O-phospho-L-seryl-[protein] + ADP + H(+)</text>
        <dbReference type="Rhea" id="RHEA:17989"/>
        <dbReference type="Rhea" id="RHEA-COMP:9863"/>
        <dbReference type="Rhea" id="RHEA-COMP:11604"/>
        <dbReference type="ChEBI" id="CHEBI:15378"/>
        <dbReference type="ChEBI" id="CHEBI:29999"/>
        <dbReference type="ChEBI" id="CHEBI:30616"/>
        <dbReference type="ChEBI" id="CHEBI:83421"/>
        <dbReference type="ChEBI" id="CHEBI:456216"/>
        <dbReference type="EC" id="2.7.11.1"/>
    </reaction>
</comment>
<evidence type="ECO:0000256" key="4">
    <source>
        <dbReference type="ARBA" id="ARBA00022741"/>
    </source>
</evidence>
<comment type="catalytic activity">
    <reaction evidence="7">
        <text>L-threonyl-[protein] + ATP = O-phospho-L-threonyl-[protein] + ADP + H(+)</text>
        <dbReference type="Rhea" id="RHEA:46608"/>
        <dbReference type="Rhea" id="RHEA-COMP:11060"/>
        <dbReference type="Rhea" id="RHEA-COMP:11605"/>
        <dbReference type="ChEBI" id="CHEBI:15378"/>
        <dbReference type="ChEBI" id="CHEBI:30013"/>
        <dbReference type="ChEBI" id="CHEBI:30616"/>
        <dbReference type="ChEBI" id="CHEBI:61977"/>
        <dbReference type="ChEBI" id="CHEBI:456216"/>
        <dbReference type="EC" id="2.7.11.1"/>
    </reaction>
</comment>
<dbReference type="FunFam" id="1.10.510.10:FF:000046">
    <property type="entry name" value="probable serine/threonine-protein kinase WNK9"/>
    <property type="match status" value="1"/>
</dbReference>
<dbReference type="AlphaFoldDB" id="A0AAV8UDH9"/>
<dbReference type="Proteomes" id="UP001159364">
    <property type="component" value="Linkage Group LG08"/>
</dbReference>
<evidence type="ECO:0000256" key="2">
    <source>
        <dbReference type="ARBA" id="ARBA00022527"/>
    </source>
</evidence>
<dbReference type="SUPFAM" id="SSF56112">
    <property type="entry name" value="Protein kinase-like (PK-like)"/>
    <property type="match status" value="1"/>
</dbReference>
<evidence type="ECO:0000256" key="6">
    <source>
        <dbReference type="ARBA" id="ARBA00022840"/>
    </source>
</evidence>
<dbReference type="PROSITE" id="PS50011">
    <property type="entry name" value="PROTEIN_KINASE_DOM"/>
    <property type="match status" value="1"/>
</dbReference>
<dbReference type="SMART" id="SM00220">
    <property type="entry name" value="S_TKc"/>
    <property type="match status" value="1"/>
</dbReference>
<dbReference type="GO" id="GO:0005524">
    <property type="term" value="F:ATP binding"/>
    <property type="evidence" value="ECO:0007669"/>
    <property type="project" value="UniProtKB-KW"/>
</dbReference>
<evidence type="ECO:0000256" key="7">
    <source>
        <dbReference type="ARBA" id="ARBA00047899"/>
    </source>
</evidence>
<comment type="caution">
    <text evidence="10">The sequence shown here is derived from an EMBL/GenBank/DDBJ whole genome shotgun (WGS) entry which is preliminary data.</text>
</comment>
<keyword evidence="5" id="KW-0418">Kinase</keyword>
<evidence type="ECO:0000256" key="1">
    <source>
        <dbReference type="ARBA" id="ARBA00012513"/>
    </source>
</evidence>
<dbReference type="InterPro" id="IPR000719">
    <property type="entry name" value="Prot_kinase_dom"/>
</dbReference>
<dbReference type="GO" id="GO:0004674">
    <property type="term" value="F:protein serine/threonine kinase activity"/>
    <property type="evidence" value="ECO:0007669"/>
    <property type="project" value="UniProtKB-KW"/>
</dbReference>
<sequence>MVNMITELFTSGNLRQYRKKHRNVDMKAIKNWARQILRGLVYLHGHNPPIIHRDLKCDNVFVNGNHGEVKIGDLGLAIVMQQPTAKSVIGTPEFMAPELYEEEYNELVDIYSFGMCMLEMVTFDYPYSECQNPAQIYKKVTSGVKPASLNKVNDPQMKEFIEKCLAPASKRLPAMELLNDSFLQPWNSEPIRGPSQLPNQCSGSMSSTNSGPLSMDIDIDSKQLCLSTDTGSNNGNSAHPVIEFQRTHKHNEFRLRGKKNDDNTISLTFRIADCLGRVRNIDFLFYLDSDTALSVASEMVEQLELTDHDVAFIAEFIDYLIMNLLPGWKVSSNYSSGTITSFSENSIIDNTKTLMASPWDVLLADVPAVSIIEQEKFLEATRNGPEDSTQDGYDLSGNSDGVISYFGYHSSPSLTNMEDQGSQVSVVTEEDAISKNEKTSEYSEHDPIGRHQSLNVYAFETEVEEPCFDCKQESNDVKGEECIPMNNSSKSLELSLLGQCGVSNLLSLASTWSSMSMVDNDIDAELKTEIDAIQAQYQIWFNELCRMKDEALEATKRSWLARKESAEH</sequence>
<dbReference type="Gene3D" id="1.10.510.10">
    <property type="entry name" value="Transferase(Phosphotransferase) domain 1"/>
    <property type="match status" value="1"/>
</dbReference>
<keyword evidence="6" id="KW-0067">ATP-binding</keyword>